<evidence type="ECO:0000259" key="1">
    <source>
        <dbReference type="Pfam" id="PF19808"/>
    </source>
</evidence>
<evidence type="ECO:0000313" key="2">
    <source>
        <dbReference type="EMBL" id="MBC6012729.1"/>
    </source>
</evidence>
<dbReference type="InterPro" id="IPR046258">
    <property type="entry name" value="DUF6291"/>
</dbReference>
<evidence type="ECO:0000313" key="3">
    <source>
        <dbReference type="Proteomes" id="UP000649075"/>
    </source>
</evidence>
<protein>
    <recommendedName>
        <fullName evidence="1">DUF6291 domain-containing protein</fullName>
    </recommendedName>
</protein>
<organism evidence="2 3">
    <name type="scientific">Holdemanella hominis</name>
    <dbReference type="NCBI Taxonomy" id="2764327"/>
    <lineage>
        <taxon>Bacteria</taxon>
        <taxon>Bacillati</taxon>
        <taxon>Bacillota</taxon>
        <taxon>Erysipelotrichia</taxon>
        <taxon>Erysipelotrichales</taxon>
        <taxon>Erysipelotrichaceae</taxon>
        <taxon>Holdemanella</taxon>
    </lineage>
</organism>
<dbReference type="Proteomes" id="UP000649075">
    <property type="component" value="Unassembled WGS sequence"/>
</dbReference>
<dbReference type="Pfam" id="PF19808">
    <property type="entry name" value="DUF6291"/>
    <property type="match status" value="1"/>
</dbReference>
<name>A0ABR7KJM3_9FIRM</name>
<sequence length="103" mass="11999">MVDVPKPKNARISMLCYFDWLNSFELMSDEQIGKLTKYILIYGKSLYDGIEIAPPSDPNINFVFQFLKGQIDRDYLKWAKKCEQNSENARKRTQSIDTNPNNS</sequence>
<proteinExistence type="predicted"/>
<dbReference type="EMBL" id="JACRWH010000035">
    <property type="protein sequence ID" value="MBC6012729.1"/>
    <property type="molecule type" value="Genomic_DNA"/>
</dbReference>
<gene>
    <name evidence="2" type="ORF">H8911_08265</name>
</gene>
<comment type="caution">
    <text evidence="2">The sequence shown here is derived from an EMBL/GenBank/DDBJ whole genome shotgun (WGS) entry which is preliminary data.</text>
</comment>
<reference evidence="2 3" key="1">
    <citation type="submission" date="2020-08" db="EMBL/GenBank/DDBJ databases">
        <authorList>
            <person name="Liu C."/>
            <person name="Sun Q."/>
        </authorList>
    </citation>
    <scope>NUCLEOTIDE SEQUENCE [LARGE SCALE GENOMIC DNA]</scope>
    <source>
        <strain evidence="2 3">L34</strain>
    </source>
</reference>
<accession>A0ABR7KJM3</accession>
<dbReference type="RefSeq" id="WP_186999318.1">
    <property type="nucleotide sequence ID" value="NZ_JACRWH010000035.1"/>
</dbReference>
<feature type="domain" description="DUF6291" evidence="1">
    <location>
        <begin position="14"/>
        <end position="94"/>
    </location>
</feature>
<keyword evidence="3" id="KW-1185">Reference proteome</keyword>